<dbReference type="AlphaFoldDB" id="A0A2M9Y2X4"/>
<dbReference type="InterPro" id="IPR002645">
    <property type="entry name" value="STAS_dom"/>
</dbReference>
<dbReference type="NCBIfam" id="TIGR00377">
    <property type="entry name" value="ant_ant_sig"/>
    <property type="match status" value="1"/>
</dbReference>
<evidence type="ECO:0000256" key="1">
    <source>
        <dbReference type="ARBA" id="ARBA00009013"/>
    </source>
</evidence>
<accession>A0A2M9Y2X4</accession>
<dbReference type="CDD" id="cd07043">
    <property type="entry name" value="STAS_anti-anti-sigma_factors"/>
    <property type="match status" value="1"/>
</dbReference>
<name>A0A2M9Y2X4_9LEPT</name>
<dbReference type="InterPro" id="IPR003658">
    <property type="entry name" value="Anti-sigma_ant"/>
</dbReference>
<dbReference type="GO" id="GO:0043856">
    <property type="term" value="F:anti-sigma factor antagonist activity"/>
    <property type="evidence" value="ECO:0007669"/>
    <property type="project" value="InterPro"/>
</dbReference>
<comment type="caution">
    <text evidence="4">The sequence shown here is derived from an EMBL/GenBank/DDBJ whole genome shotgun (WGS) entry which is preliminary data.</text>
</comment>
<proteinExistence type="inferred from homology"/>
<dbReference type="PROSITE" id="PS50801">
    <property type="entry name" value="STAS"/>
    <property type="match status" value="1"/>
</dbReference>
<dbReference type="EMBL" id="RQFP01000014">
    <property type="protein sequence ID" value="TGK91584.1"/>
    <property type="molecule type" value="Genomic_DNA"/>
</dbReference>
<comment type="similarity">
    <text evidence="1 2">Belongs to the anti-sigma-factor antagonist family.</text>
</comment>
<dbReference type="Gene3D" id="3.30.750.24">
    <property type="entry name" value="STAS domain"/>
    <property type="match status" value="1"/>
</dbReference>
<dbReference type="OrthoDB" id="9796601at2"/>
<organism evidence="4 5">
    <name type="scientific">Leptospira brenneri</name>
    <dbReference type="NCBI Taxonomy" id="2023182"/>
    <lineage>
        <taxon>Bacteria</taxon>
        <taxon>Pseudomonadati</taxon>
        <taxon>Spirochaetota</taxon>
        <taxon>Spirochaetia</taxon>
        <taxon>Leptospirales</taxon>
        <taxon>Leptospiraceae</taxon>
        <taxon>Leptospira</taxon>
    </lineage>
</organism>
<dbReference type="Pfam" id="PF01740">
    <property type="entry name" value="STAS"/>
    <property type="match status" value="1"/>
</dbReference>
<dbReference type="Proteomes" id="UP000297891">
    <property type="component" value="Unassembled WGS sequence"/>
</dbReference>
<sequence length="113" mass="12366">MNEDKIGIHSEAVGNKMVVYVQGNLDVHNTHKIEKDLMALVGAAGKPVIFNLSDVPFISSAGLRLLVTTLRLCQEQKISISICGLQPAVEKVFDIIGMQQLFTIYPDLDSALQ</sequence>
<dbReference type="PANTHER" id="PTHR33495:SF2">
    <property type="entry name" value="ANTI-SIGMA FACTOR ANTAGONIST TM_1081-RELATED"/>
    <property type="match status" value="1"/>
</dbReference>
<evidence type="ECO:0000313" key="4">
    <source>
        <dbReference type="EMBL" id="TGK91584.1"/>
    </source>
</evidence>
<dbReference type="InterPro" id="IPR036513">
    <property type="entry name" value="STAS_dom_sf"/>
</dbReference>
<evidence type="ECO:0000313" key="5">
    <source>
        <dbReference type="Proteomes" id="UP000297891"/>
    </source>
</evidence>
<dbReference type="PANTHER" id="PTHR33495">
    <property type="entry name" value="ANTI-SIGMA FACTOR ANTAGONIST TM_1081-RELATED-RELATED"/>
    <property type="match status" value="1"/>
</dbReference>
<protein>
    <recommendedName>
        <fullName evidence="2">Anti-sigma factor antagonist</fullName>
    </recommendedName>
</protein>
<keyword evidence="5" id="KW-1185">Reference proteome</keyword>
<reference evidence="4" key="1">
    <citation type="journal article" date="2019" name="PLoS Negl. Trop. Dis.">
        <title>Revisiting the worldwide diversity of Leptospira species in the environment.</title>
        <authorList>
            <person name="Vincent A.T."/>
            <person name="Schiettekatte O."/>
            <person name="Bourhy P."/>
            <person name="Veyrier F.J."/>
            <person name="Picardeau M."/>
        </authorList>
    </citation>
    <scope>NUCLEOTIDE SEQUENCE [LARGE SCALE GENOMIC DNA]</scope>
    <source>
        <strain evidence="4">201800277</strain>
    </source>
</reference>
<evidence type="ECO:0000256" key="2">
    <source>
        <dbReference type="RuleBase" id="RU003749"/>
    </source>
</evidence>
<feature type="domain" description="STAS" evidence="3">
    <location>
        <begin position="6"/>
        <end position="113"/>
    </location>
</feature>
<dbReference type="SUPFAM" id="SSF52091">
    <property type="entry name" value="SpoIIaa-like"/>
    <property type="match status" value="1"/>
</dbReference>
<evidence type="ECO:0000259" key="3">
    <source>
        <dbReference type="PROSITE" id="PS50801"/>
    </source>
</evidence>
<dbReference type="RefSeq" id="WP_100790165.1">
    <property type="nucleotide sequence ID" value="NZ_NPDQ01000003.1"/>
</dbReference>
<gene>
    <name evidence="4" type="ORF">EHQ30_15355</name>
</gene>